<dbReference type="Proteomes" id="UP000186601">
    <property type="component" value="Unassembled WGS sequence"/>
</dbReference>
<evidence type="ECO:0000256" key="4">
    <source>
        <dbReference type="ARBA" id="ARBA00022980"/>
    </source>
</evidence>
<dbReference type="EMBL" id="MLYV02000256">
    <property type="protein sequence ID" value="PSS29722.1"/>
    <property type="molecule type" value="Genomic_DNA"/>
</dbReference>
<evidence type="ECO:0000256" key="7">
    <source>
        <dbReference type="ARBA" id="ARBA00035192"/>
    </source>
</evidence>
<dbReference type="PANTHER" id="PTHR39150">
    <property type="entry name" value="54S RIBOSOMAL PROTEIN L28, MITOCHONDRIAL"/>
    <property type="match status" value="1"/>
</dbReference>
<proteinExistence type="inferred from homology"/>
<dbReference type="AlphaFoldDB" id="A0A2R6RI64"/>
<dbReference type="InterPro" id="IPR019192">
    <property type="entry name" value="Ribosomal_mL40"/>
</dbReference>
<dbReference type="OrthoDB" id="2098203at2759"/>
<comment type="caution">
    <text evidence="8">The sequence shown here is derived from an EMBL/GenBank/DDBJ whole genome shotgun (WGS) entry which is preliminary data.</text>
</comment>
<dbReference type="STRING" id="98765.A0A2R6RI64"/>
<keyword evidence="6" id="KW-0687">Ribonucleoprotein</keyword>
<keyword evidence="9" id="KW-1185">Reference proteome</keyword>
<dbReference type="GO" id="GO:0032543">
    <property type="term" value="P:mitochondrial translation"/>
    <property type="evidence" value="ECO:0007669"/>
    <property type="project" value="InterPro"/>
</dbReference>
<comment type="subcellular location">
    <subcellularLocation>
        <location evidence="1">Mitochondrion</location>
    </subcellularLocation>
</comment>
<dbReference type="Pfam" id="PF09812">
    <property type="entry name" value="MRP-L28"/>
    <property type="match status" value="1"/>
</dbReference>
<keyword evidence="5" id="KW-0496">Mitochondrion</keyword>
<name>A0A2R6RI64_9APHY</name>
<evidence type="ECO:0000313" key="8">
    <source>
        <dbReference type="EMBL" id="PSS29722.1"/>
    </source>
</evidence>
<dbReference type="GO" id="GO:1990904">
    <property type="term" value="C:ribonucleoprotein complex"/>
    <property type="evidence" value="ECO:0007669"/>
    <property type="project" value="UniProtKB-KW"/>
</dbReference>
<dbReference type="InterPro" id="IPR042831">
    <property type="entry name" value="Ribosomal_mL40_fung"/>
</dbReference>
<gene>
    <name evidence="8" type="ORF">PHLCEN_2v2870</name>
</gene>
<evidence type="ECO:0000256" key="3">
    <source>
        <dbReference type="ARBA" id="ARBA00022946"/>
    </source>
</evidence>
<comment type="similarity">
    <text evidence="2">Belongs to the mitochondrion-specific ribosomal protein mL40 family.</text>
</comment>
<protein>
    <recommendedName>
        <fullName evidence="7">Large ribosomal subunit protein mL40</fullName>
    </recommendedName>
</protein>
<evidence type="ECO:0000256" key="1">
    <source>
        <dbReference type="ARBA" id="ARBA00004173"/>
    </source>
</evidence>
<dbReference type="PANTHER" id="PTHR39150:SF1">
    <property type="entry name" value="LARGE RIBOSOMAL SUBUNIT PROTEIN ML40"/>
    <property type="match status" value="1"/>
</dbReference>
<sequence>MITPLLVLRQAKTLPLRVNQISVRYASRKENIADPRVEIIRRTLYPSTIRNRASPVGTWRPDVGRRLQKAIPSVQAHETIERAWLLHQRHIRRARLAELERKFSCMKEAMDALQQLDPRLYREANKVEDPRARSPKELEALKSLKGTEQRALESRIRGLFPRELRTPTDTPPREGWRYNFKPIIELP</sequence>
<dbReference type="GO" id="GO:0005739">
    <property type="term" value="C:mitochondrion"/>
    <property type="evidence" value="ECO:0007669"/>
    <property type="project" value="UniProtKB-SubCell"/>
</dbReference>
<reference evidence="8 9" key="1">
    <citation type="submission" date="2018-02" db="EMBL/GenBank/DDBJ databases">
        <title>Genome sequence of the basidiomycete white-rot fungus Phlebia centrifuga.</title>
        <authorList>
            <person name="Granchi Z."/>
            <person name="Peng M."/>
            <person name="de Vries R.P."/>
            <person name="Hilden K."/>
            <person name="Makela M.R."/>
            <person name="Grigoriev I."/>
            <person name="Riley R."/>
        </authorList>
    </citation>
    <scope>NUCLEOTIDE SEQUENCE [LARGE SCALE GENOMIC DNA]</scope>
    <source>
        <strain evidence="8 9">FBCC195</strain>
    </source>
</reference>
<evidence type="ECO:0000256" key="2">
    <source>
        <dbReference type="ARBA" id="ARBA00009360"/>
    </source>
</evidence>
<dbReference type="Gene3D" id="6.10.250.3440">
    <property type="match status" value="1"/>
</dbReference>
<keyword evidence="4" id="KW-0689">Ribosomal protein</keyword>
<accession>A0A2R6RI64</accession>
<evidence type="ECO:0000256" key="6">
    <source>
        <dbReference type="ARBA" id="ARBA00023274"/>
    </source>
</evidence>
<evidence type="ECO:0000313" key="9">
    <source>
        <dbReference type="Proteomes" id="UP000186601"/>
    </source>
</evidence>
<organism evidence="8 9">
    <name type="scientific">Hermanssonia centrifuga</name>
    <dbReference type="NCBI Taxonomy" id="98765"/>
    <lineage>
        <taxon>Eukaryota</taxon>
        <taxon>Fungi</taxon>
        <taxon>Dikarya</taxon>
        <taxon>Basidiomycota</taxon>
        <taxon>Agaricomycotina</taxon>
        <taxon>Agaricomycetes</taxon>
        <taxon>Polyporales</taxon>
        <taxon>Meruliaceae</taxon>
        <taxon>Hermanssonia</taxon>
    </lineage>
</organism>
<evidence type="ECO:0000256" key="5">
    <source>
        <dbReference type="ARBA" id="ARBA00023128"/>
    </source>
</evidence>
<dbReference type="GO" id="GO:0003735">
    <property type="term" value="F:structural constituent of ribosome"/>
    <property type="evidence" value="ECO:0007669"/>
    <property type="project" value="InterPro"/>
</dbReference>
<keyword evidence="3" id="KW-0809">Transit peptide</keyword>
<dbReference type="GO" id="GO:0005840">
    <property type="term" value="C:ribosome"/>
    <property type="evidence" value="ECO:0007669"/>
    <property type="project" value="UniProtKB-KW"/>
</dbReference>